<dbReference type="EC" id="2.1.1.-" evidence="5"/>
<dbReference type="NCBIfam" id="TIGR01983">
    <property type="entry name" value="UbiG"/>
    <property type="match status" value="1"/>
</dbReference>
<evidence type="ECO:0000256" key="5">
    <source>
        <dbReference type="HAMAP-Rule" id="MF_03190"/>
    </source>
</evidence>
<protein>
    <recommendedName>
        <fullName evidence="5">Ubiquinone biosynthesis O-methyltransferase, mitochondrial</fullName>
    </recommendedName>
    <alternativeName>
        <fullName evidence="5">3-demethylubiquinol 3-O-methyltransferase</fullName>
        <ecNumber evidence="5">2.1.1.64</ecNumber>
    </alternativeName>
    <alternativeName>
        <fullName evidence="5">3-demethylubiquinone 3-O-methyltransferase</fullName>
        <ecNumber evidence="5">2.1.1.-</ecNumber>
    </alternativeName>
    <alternativeName>
        <fullName evidence="5">Polyprenyldihydroxybenzoate methyltransferase</fullName>
        <ecNumber evidence="5">2.1.1.114</ecNumber>
    </alternativeName>
</protein>
<keyword evidence="5" id="KW-0472">Membrane</keyword>
<dbReference type="InterPro" id="IPR029063">
    <property type="entry name" value="SAM-dependent_MTases_sf"/>
</dbReference>
<feature type="binding site" evidence="5">
    <location>
        <position position="176"/>
    </location>
    <ligand>
        <name>Mg(2+)</name>
        <dbReference type="ChEBI" id="CHEBI:18420"/>
    </ligand>
</feature>
<comment type="catalytic activity">
    <reaction evidence="5">
        <text>a 3-demethylubiquinone + S-adenosyl-L-methionine = a ubiquinone + S-adenosyl-L-homocysteine</text>
        <dbReference type="Rhea" id="RHEA:81215"/>
        <dbReference type="Rhea" id="RHEA-COMP:9565"/>
        <dbReference type="Rhea" id="RHEA-COMP:19654"/>
        <dbReference type="ChEBI" id="CHEBI:16389"/>
        <dbReference type="ChEBI" id="CHEBI:57856"/>
        <dbReference type="ChEBI" id="CHEBI:59789"/>
        <dbReference type="ChEBI" id="CHEBI:231825"/>
    </reaction>
</comment>
<dbReference type="HAMAP" id="MF_00472">
    <property type="entry name" value="UbiG"/>
    <property type="match status" value="1"/>
</dbReference>
<evidence type="ECO:0000256" key="2">
    <source>
        <dbReference type="ARBA" id="ARBA00022679"/>
    </source>
</evidence>
<dbReference type="GO" id="GO:0046872">
    <property type="term" value="F:metal ion binding"/>
    <property type="evidence" value="ECO:0007669"/>
    <property type="project" value="UniProtKB-KW"/>
</dbReference>
<feature type="binding site" evidence="5">
    <location>
        <position position="124"/>
    </location>
    <ligand>
        <name>S-adenosyl-L-methionine</name>
        <dbReference type="ChEBI" id="CHEBI:59789"/>
    </ligand>
</feature>
<comment type="pathway">
    <text evidence="5">Cofactor biosynthesis; ubiquinone biosynthesis.</text>
</comment>
<feature type="binding site" evidence="5">
    <location>
        <position position="175"/>
    </location>
    <ligand>
        <name>Mg(2+)</name>
        <dbReference type="ChEBI" id="CHEBI:18420"/>
    </ligand>
</feature>
<evidence type="ECO:0000256" key="3">
    <source>
        <dbReference type="ARBA" id="ARBA00022688"/>
    </source>
</evidence>
<name>A0A9Q1GY66_HOLLE</name>
<dbReference type="Proteomes" id="UP001152320">
    <property type="component" value="Chromosome 16"/>
</dbReference>
<comment type="subcellular location">
    <subcellularLocation>
        <location evidence="5">Mitochondrion inner membrane</location>
        <topology evidence="5">Peripheral membrane protein</topology>
        <orientation evidence="5">Matrix side</orientation>
    </subcellularLocation>
</comment>
<dbReference type="OrthoDB" id="3265906at2759"/>
<gene>
    <name evidence="7" type="ORF">HOLleu_32668</name>
</gene>
<dbReference type="InterPro" id="IPR010233">
    <property type="entry name" value="UbiG_MeTrfase"/>
</dbReference>
<feature type="binding site" evidence="5">
    <location>
        <position position="68"/>
    </location>
    <ligand>
        <name>S-adenosyl-L-methionine</name>
        <dbReference type="ChEBI" id="CHEBI:59789"/>
    </ligand>
</feature>
<comment type="caution">
    <text evidence="7">The sequence shown here is derived from an EMBL/GenBank/DDBJ whole genome shotgun (WGS) entry which is preliminary data.</text>
</comment>
<evidence type="ECO:0000313" key="7">
    <source>
        <dbReference type="EMBL" id="KAJ8027508.1"/>
    </source>
</evidence>
<accession>A0A9Q1GY66</accession>
<sequence>MALSGTRMSWLRCKRSLGRKILLTTNTHRCASNDSTVDQKEVEFFGSIGNVEGWWKEPNVLLSMNQTRVPLIRDALTQQQFTNVDQHPTSCRTLKGKSIVDVGCGGGILSEALVRLGASVTGIDATKDMIEAAKLHASHDPALNERLRYLNVTSSDLVKVEAESFDGVVATEVIEHVSDVESFVTDCIQLAKPGGSIFITTINQTWAAYMIAIVLAERLGPVPIGTHQYEKFVKPEILKSIFQKNECSVKLIQGQMYNVFTNKWSWASDLSVFYAIHAVKGS</sequence>
<keyword evidence="7" id="KW-0830">Ubiquinone</keyword>
<keyword evidence="3 5" id="KW-0831">Ubiquinone biosynthesis</keyword>
<keyword evidence="1 5" id="KW-0489">Methyltransferase</keyword>
<keyword evidence="5" id="KW-0496">Mitochondrion</keyword>
<dbReference type="CDD" id="cd02440">
    <property type="entry name" value="AdoMet_MTases"/>
    <property type="match status" value="1"/>
</dbReference>
<proteinExistence type="inferred from homology"/>
<comment type="subunit">
    <text evidence="5">Component of a multi-subunit COQ enzyme complex.</text>
</comment>
<dbReference type="PANTHER" id="PTHR43464:SF19">
    <property type="entry name" value="UBIQUINONE BIOSYNTHESIS O-METHYLTRANSFERASE, MITOCHONDRIAL"/>
    <property type="match status" value="1"/>
</dbReference>
<evidence type="ECO:0000259" key="6">
    <source>
        <dbReference type="Pfam" id="PF08241"/>
    </source>
</evidence>
<feature type="binding site" evidence="5">
    <location>
        <position position="172"/>
    </location>
    <ligand>
        <name>Mg(2+)</name>
        <dbReference type="ChEBI" id="CHEBI:18420"/>
    </ligand>
</feature>
<keyword evidence="5" id="KW-0479">Metal-binding</keyword>
<dbReference type="GO" id="GO:0010420">
    <property type="term" value="F:polyprenyldihydroxybenzoate methyltransferase activity"/>
    <property type="evidence" value="ECO:0007669"/>
    <property type="project" value="UniProtKB-UniRule"/>
</dbReference>
<dbReference type="SUPFAM" id="SSF53335">
    <property type="entry name" value="S-adenosyl-L-methionine-dependent methyltransferases"/>
    <property type="match status" value="1"/>
</dbReference>
<comment type="catalytic activity">
    <reaction evidence="5">
        <text>a 3,4-dihydroxy-5-(all-trans-polyprenyl)benzoate + S-adenosyl-L-methionine = a 4-hydroxy-3-methoxy-5-(all-trans-polyprenyl)benzoate + S-adenosyl-L-homocysteine + H(+)</text>
        <dbReference type="Rhea" id="RHEA:44452"/>
        <dbReference type="Rhea" id="RHEA-COMP:10930"/>
        <dbReference type="Rhea" id="RHEA-COMP:10931"/>
        <dbReference type="ChEBI" id="CHEBI:15378"/>
        <dbReference type="ChEBI" id="CHEBI:57856"/>
        <dbReference type="ChEBI" id="CHEBI:59789"/>
        <dbReference type="ChEBI" id="CHEBI:64694"/>
        <dbReference type="ChEBI" id="CHEBI:84443"/>
        <dbReference type="EC" id="2.1.1.114"/>
    </reaction>
</comment>
<evidence type="ECO:0000313" key="8">
    <source>
        <dbReference type="Proteomes" id="UP001152320"/>
    </source>
</evidence>
<dbReference type="EMBL" id="JAIZAY010000016">
    <property type="protein sequence ID" value="KAJ8027508.1"/>
    <property type="molecule type" value="Genomic_DNA"/>
</dbReference>
<comment type="similarity">
    <text evidence="5">Belongs to the class I-like SAM-binding methyltransferase superfamily. UbiG/COQ3 family.</text>
</comment>
<dbReference type="GO" id="GO:0061542">
    <property type="term" value="F:3-demethylubiquinol 3-O-methyltransferase activity"/>
    <property type="evidence" value="ECO:0007669"/>
    <property type="project" value="UniProtKB-UniRule"/>
</dbReference>
<dbReference type="EC" id="2.1.1.114" evidence="5"/>
<feature type="domain" description="Methyltransferase type 11" evidence="6">
    <location>
        <begin position="100"/>
        <end position="199"/>
    </location>
</feature>
<comment type="catalytic activity">
    <reaction evidence="5">
        <text>a 3-demethylubiquinol + S-adenosyl-L-methionine = a ubiquinol + S-adenosyl-L-homocysteine + H(+)</text>
        <dbReference type="Rhea" id="RHEA:44380"/>
        <dbReference type="Rhea" id="RHEA-COMP:9566"/>
        <dbReference type="Rhea" id="RHEA-COMP:10914"/>
        <dbReference type="ChEBI" id="CHEBI:15378"/>
        <dbReference type="ChEBI" id="CHEBI:17976"/>
        <dbReference type="ChEBI" id="CHEBI:57856"/>
        <dbReference type="ChEBI" id="CHEBI:59789"/>
        <dbReference type="ChEBI" id="CHEBI:84422"/>
        <dbReference type="EC" id="2.1.1.64"/>
    </reaction>
</comment>
<dbReference type="Pfam" id="PF08241">
    <property type="entry name" value="Methyltransf_11"/>
    <property type="match status" value="1"/>
</dbReference>
<evidence type="ECO:0000256" key="4">
    <source>
        <dbReference type="ARBA" id="ARBA00022691"/>
    </source>
</evidence>
<dbReference type="PANTHER" id="PTHR43464">
    <property type="entry name" value="METHYLTRANSFERASE"/>
    <property type="match status" value="1"/>
</dbReference>
<feature type="binding site" evidence="5">
    <location>
        <position position="171"/>
    </location>
    <ligand>
        <name>S-adenosyl-L-methionine</name>
        <dbReference type="ChEBI" id="CHEBI:59789"/>
    </ligand>
</feature>
<feature type="binding site" evidence="5">
    <location>
        <position position="103"/>
    </location>
    <ligand>
        <name>S-adenosyl-L-methionine</name>
        <dbReference type="ChEBI" id="CHEBI:59789"/>
    </ligand>
</feature>
<comment type="cofactor">
    <cofactor evidence="5">
        <name>Mg(2+)</name>
        <dbReference type="ChEBI" id="CHEBI:18420"/>
    </cofactor>
</comment>
<dbReference type="EC" id="2.1.1.64" evidence="5"/>
<dbReference type="AlphaFoldDB" id="A0A9Q1GY66"/>
<keyword evidence="4 5" id="KW-0949">S-adenosyl-L-methionine</keyword>
<evidence type="ECO:0000256" key="1">
    <source>
        <dbReference type="ARBA" id="ARBA00022603"/>
    </source>
</evidence>
<reference evidence="7" key="1">
    <citation type="submission" date="2021-10" db="EMBL/GenBank/DDBJ databases">
        <title>Tropical sea cucumber genome reveals ecological adaptation and Cuvierian tubules defense mechanism.</title>
        <authorList>
            <person name="Chen T."/>
        </authorList>
    </citation>
    <scope>NUCLEOTIDE SEQUENCE</scope>
    <source>
        <strain evidence="7">Nanhai2018</strain>
        <tissue evidence="7">Muscle</tissue>
    </source>
</reference>
<keyword evidence="5" id="KW-0460">Magnesium</keyword>
<dbReference type="GO" id="GO:0031314">
    <property type="term" value="C:extrinsic component of mitochondrial inner membrane"/>
    <property type="evidence" value="ECO:0007669"/>
    <property type="project" value="UniProtKB-UniRule"/>
</dbReference>
<keyword evidence="8" id="KW-1185">Reference proteome</keyword>
<organism evidence="7 8">
    <name type="scientific">Holothuria leucospilota</name>
    <name type="common">Black long sea cucumber</name>
    <name type="synonym">Mertensiothuria leucospilota</name>
    <dbReference type="NCBI Taxonomy" id="206669"/>
    <lineage>
        <taxon>Eukaryota</taxon>
        <taxon>Metazoa</taxon>
        <taxon>Echinodermata</taxon>
        <taxon>Eleutherozoa</taxon>
        <taxon>Echinozoa</taxon>
        <taxon>Holothuroidea</taxon>
        <taxon>Aspidochirotacea</taxon>
        <taxon>Aspidochirotida</taxon>
        <taxon>Holothuriidae</taxon>
        <taxon>Holothuria</taxon>
    </lineage>
</organism>
<dbReference type="InterPro" id="IPR013216">
    <property type="entry name" value="Methyltransf_11"/>
</dbReference>
<keyword evidence="2 5" id="KW-0808">Transferase</keyword>
<dbReference type="GO" id="GO:0032259">
    <property type="term" value="P:methylation"/>
    <property type="evidence" value="ECO:0007669"/>
    <property type="project" value="UniProtKB-KW"/>
</dbReference>
<comment type="function">
    <text evidence="5">O-methyltransferase required for two non-consecutive steps during ubiquinone biosynthesis. Catalyzes the 2 O-methylation of 3,4-dihydroxy-5-(all-trans-polyprenyl)benzoic acid into 4-hydroxy-3-methoxy-5-(all-trans-polyprenyl)benzoic acid. Also catalyzes the last step of ubiquinone biosynthesis by mediating methylation of 3-demethylubiquinone into ubiquinone. Also able to mediate the methylation of 3-demethylubiquinol into ubiquinol.</text>
</comment>
<dbReference type="Gene3D" id="3.40.50.150">
    <property type="entry name" value="Vaccinia Virus protein VP39"/>
    <property type="match status" value="1"/>
</dbReference>
<keyword evidence="5" id="KW-0999">Mitochondrion inner membrane</keyword>